<dbReference type="AlphaFoldDB" id="A0AA97JNM9"/>
<dbReference type="GO" id="GO:0009263">
    <property type="term" value="P:deoxyribonucleotide biosynthetic process"/>
    <property type="evidence" value="ECO:0007669"/>
    <property type="project" value="UniProtKB-KW"/>
</dbReference>
<feature type="region of interest" description="Disordered" evidence="8">
    <location>
        <begin position="1"/>
        <end position="23"/>
    </location>
</feature>
<dbReference type="CTD" id="50484"/>
<dbReference type="KEGG" id="emc:129333786"/>
<evidence type="ECO:0000313" key="10">
    <source>
        <dbReference type="Proteomes" id="UP001190640"/>
    </source>
</evidence>
<keyword evidence="4" id="KW-0479">Metal-binding</keyword>
<accession>A0AA97JNM9</accession>
<dbReference type="Gene3D" id="1.10.620.20">
    <property type="entry name" value="Ribonucleotide Reductase, subunit A"/>
    <property type="match status" value="1"/>
</dbReference>
<dbReference type="PROSITE" id="PS00368">
    <property type="entry name" value="RIBORED_SMALL"/>
    <property type="match status" value="1"/>
</dbReference>
<keyword evidence="6" id="KW-0408">Iron</keyword>
<dbReference type="InterPro" id="IPR033909">
    <property type="entry name" value="RNR_small"/>
</dbReference>
<organism evidence="10 11">
    <name type="scientific">Eublepharis macularius</name>
    <name type="common">Leopard gecko</name>
    <name type="synonym">Cyrtodactylus macularius</name>
    <dbReference type="NCBI Taxonomy" id="481883"/>
    <lineage>
        <taxon>Eukaryota</taxon>
        <taxon>Metazoa</taxon>
        <taxon>Chordata</taxon>
        <taxon>Craniata</taxon>
        <taxon>Vertebrata</taxon>
        <taxon>Euteleostomi</taxon>
        <taxon>Lepidosauria</taxon>
        <taxon>Squamata</taxon>
        <taxon>Bifurcata</taxon>
        <taxon>Gekkota</taxon>
        <taxon>Eublepharidae</taxon>
        <taxon>Eublepharinae</taxon>
        <taxon>Eublepharis</taxon>
    </lineage>
</organism>
<dbReference type="FunFam" id="1.10.620.20:FF:000004">
    <property type="entry name" value="Ribonucleoside-diphosphate reductase subunit M2 B"/>
    <property type="match status" value="1"/>
</dbReference>
<dbReference type="RefSeq" id="XP_054841643.1">
    <property type="nucleotide sequence ID" value="XM_054985668.1"/>
</dbReference>
<keyword evidence="9" id="KW-1133">Transmembrane helix</keyword>
<dbReference type="InterPro" id="IPR009078">
    <property type="entry name" value="Ferritin-like_SF"/>
</dbReference>
<dbReference type="Pfam" id="PF00268">
    <property type="entry name" value="Ribonuc_red_sm"/>
    <property type="match status" value="1"/>
</dbReference>
<comment type="cofactor">
    <cofactor evidence="1">
        <name>Fe cation</name>
        <dbReference type="ChEBI" id="CHEBI:24875"/>
    </cofactor>
</comment>
<dbReference type="GeneID" id="129333786"/>
<evidence type="ECO:0000256" key="8">
    <source>
        <dbReference type="SAM" id="MobiDB-lite"/>
    </source>
</evidence>
<name>A0AA97JNM9_EUBMA</name>
<dbReference type="InterPro" id="IPR012348">
    <property type="entry name" value="RNR-like"/>
</dbReference>
<comment type="similarity">
    <text evidence="2">Belongs to the ribonucleoside diphosphate reductase small chain family.</text>
</comment>
<dbReference type="InterPro" id="IPR000358">
    <property type="entry name" value="RNR_small_fam"/>
</dbReference>
<dbReference type="Proteomes" id="UP001190640">
    <property type="component" value="Chromosome 7"/>
</dbReference>
<sequence>MGERRACREPGGAARPERFSSDAVENGFKSNEEPLLRKNPRRFVIFPIQYPDIWKMYKQAQASFWTVEEVDLSKDLPHWNKLKPEEKYFISHILAFFAASDGIVNENLVERFSQEVQIPEARCFYGFQILIENVHSEMYSLLIDTYIKDPEKRDFLFNAVETLPCVKKKADWALRWINDREATFGERVVAFAAVEGIFFSGAFAAIFWLKKRGLMPGLTFSNELISRDEGLHCDFACLMFQYLVNKPSEGRVKEIIVNAVEIEQEFLTEALPVGLIGMNCTLMKQYIEFVADRLLLELGFSKVFQAENPFDFMENISLEGKTNFFEKRVAEYQRFAVMAETNDNVFTLDADF</sequence>
<dbReference type="GO" id="GO:0046872">
    <property type="term" value="F:metal ion binding"/>
    <property type="evidence" value="ECO:0007669"/>
    <property type="project" value="UniProtKB-KW"/>
</dbReference>
<dbReference type="GO" id="GO:0005829">
    <property type="term" value="C:cytosol"/>
    <property type="evidence" value="ECO:0007669"/>
    <property type="project" value="TreeGrafter"/>
</dbReference>
<keyword evidence="5" id="KW-0560">Oxidoreductase</keyword>
<proteinExistence type="inferred from homology"/>
<dbReference type="PANTHER" id="PTHR23409:SF19">
    <property type="entry name" value="RIBONUCLEOSIDE-DIPHOSPHATE REDUCTASE SUBUNIT M2 B"/>
    <property type="match status" value="1"/>
</dbReference>
<dbReference type="InterPro" id="IPR030475">
    <property type="entry name" value="RNR_small_AS"/>
</dbReference>
<keyword evidence="10" id="KW-1185">Reference proteome</keyword>
<evidence type="ECO:0000256" key="4">
    <source>
        <dbReference type="ARBA" id="ARBA00022723"/>
    </source>
</evidence>
<reference evidence="11" key="1">
    <citation type="submission" date="2025-08" db="UniProtKB">
        <authorList>
            <consortium name="RefSeq"/>
        </authorList>
    </citation>
    <scope>IDENTIFICATION</scope>
    <source>
        <tissue evidence="11">Blood</tissue>
    </source>
</reference>
<evidence type="ECO:0000256" key="6">
    <source>
        <dbReference type="ARBA" id="ARBA00023004"/>
    </source>
</evidence>
<keyword evidence="9" id="KW-0472">Membrane</keyword>
<keyword evidence="7" id="KW-0215">Deoxyribonucleotide synthesis</keyword>
<evidence type="ECO:0000256" key="2">
    <source>
        <dbReference type="ARBA" id="ARBA00009303"/>
    </source>
</evidence>
<gene>
    <name evidence="11" type="primary">RRM2B</name>
</gene>
<evidence type="ECO:0000256" key="7">
    <source>
        <dbReference type="ARBA" id="ARBA00023116"/>
    </source>
</evidence>
<dbReference type="CDD" id="cd01049">
    <property type="entry name" value="RNRR2"/>
    <property type="match status" value="1"/>
</dbReference>
<keyword evidence="9" id="KW-0812">Transmembrane</keyword>
<feature type="transmembrane region" description="Helical" evidence="9">
    <location>
        <begin position="188"/>
        <end position="209"/>
    </location>
</feature>
<evidence type="ECO:0000256" key="5">
    <source>
        <dbReference type="ARBA" id="ARBA00023002"/>
    </source>
</evidence>
<protein>
    <recommendedName>
        <fullName evidence="3">ribonucleoside-diphosphate reductase</fullName>
        <ecNumber evidence="3">1.17.4.1</ecNumber>
    </recommendedName>
</protein>
<dbReference type="EC" id="1.17.4.1" evidence="3"/>
<dbReference type="PANTHER" id="PTHR23409">
    <property type="entry name" value="RIBONUCLEOSIDE-DIPHOSPHATE REDUCTASE SMALL CHAIN"/>
    <property type="match status" value="1"/>
</dbReference>
<dbReference type="GO" id="GO:0004748">
    <property type="term" value="F:ribonucleoside-diphosphate reductase activity, thioredoxin disulfide as acceptor"/>
    <property type="evidence" value="ECO:0007669"/>
    <property type="project" value="UniProtKB-EC"/>
</dbReference>
<evidence type="ECO:0000256" key="3">
    <source>
        <dbReference type="ARBA" id="ARBA00012274"/>
    </source>
</evidence>
<dbReference type="SUPFAM" id="SSF47240">
    <property type="entry name" value="Ferritin-like"/>
    <property type="match status" value="1"/>
</dbReference>
<evidence type="ECO:0000256" key="9">
    <source>
        <dbReference type="SAM" id="Phobius"/>
    </source>
</evidence>
<evidence type="ECO:0000313" key="11">
    <source>
        <dbReference type="RefSeq" id="XP_054841643.1"/>
    </source>
</evidence>
<evidence type="ECO:0000256" key="1">
    <source>
        <dbReference type="ARBA" id="ARBA00001962"/>
    </source>
</evidence>